<organism evidence="2 3">
    <name type="scientific">Piscibacillus salipiscarius</name>
    <dbReference type="NCBI Taxonomy" id="299480"/>
    <lineage>
        <taxon>Bacteria</taxon>
        <taxon>Bacillati</taxon>
        <taxon>Bacillota</taxon>
        <taxon>Bacilli</taxon>
        <taxon>Bacillales</taxon>
        <taxon>Bacillaceae</taxon>
        <taxon>Piscibacillus</taxon>
    </lineage>
</organism>
<dbReference type="EMBL" id="JBHUMZ010000010">
    <property type="protein sequence ID" value="MFD2637740.1"/>
    <property type="molecule type" value="Genomic_DNA"/>
</dbReference>
<sequence>MDILHNTPLILALFAVVFAQVVKIPIHFIADRKLVLGLAFSTGGMPSSHSAAVTALTTSVGIEHGLDSPYFAIACVLSIIVMYDATGIRRHAGQHATILNQLVKDFHRFVDEAKQWQEKEEREKQRELKELLGHQPIEVFFGALTGIIIAVIYYSI</sequence>
<keyword evidence="1" id="KW-1133">Transmembrane helix</keyword>
<dbReference type="Pfam" id="PF02681">
    <property type="entry name" value="DUF212"/>
    <property type="match status" value="1"/>
</dbReference>
<gene>
    <name evidence="2" type="ORF">ACFSW4_02485</name>
</gene>
<protein>
    <submittedName>
        <fullName evidence="2">Divergent PAP2 family protein</fullName>
    </submittedName>
</protein>
<feature type="transmembrane region" description="Helical" evidence="1">
    <location>
        <begin position="136"/>
        <end position="155"/>
    </location>
</feature>
<dbReference type="PANTHER" id="PTHR31446:SF29">
    <property type="entry name" value="ACID PHOSPHATASE_VANADIUM-DEPENDENT HALOPEROXIDASE-RELATED PROTEIN"/>
    <property type="match status" value="1"/>
</dbReference>
<name>A0ABW5Q7M9_9BACI</name>
<dbReference type="InterPro" id="IPR003832">
    <property type="entry name" value="DUF212"/>
</dbReference>
<feature type="transmembrane region" description="Helical" evidence="1">
    <location>
        <begin position="6"/>
        <end position="22"/>
    </location>
</feature>
<proteinExistence type="predicted"/>
<keyword evidence="3" id="KW-1185">Reference proteome</keyword>
<accession>A0ABW5Q7M9</accession>
<evidence type="ECO:0000313" key="3">
    <source>
        <dbReference type="Proteomes" id="UP001597452"/>
    </source>
</evidence>
<evidence type="ECO:0000313" key="2">
    <source>
        <dbReference type="EMBL" id="MFD2637740.1"/>
    </source>
</evidence>
<dbReference type="Proteomes" id="UP001597452">
    <property type="component" value="Unassembled WGS sequence"/>
</dbReference>
<reference evidence="3" key="1">
    <citation type="journal article" date="2019" name="Int. J. Syst. Evol. Microbiol.">
        <title>The Global Catalogue of Microorganisms (GCM) 10K type strain sequencing project: providing services to taxonomists for standard genome sequencing and annotation.</title>
        <authorList>
            <consortium name="The Broad Institute Genomics Platform"/>
            <consortium name="The Broad Institute Genome Sequencing Center for Infectious Disease"/>
            <person name="Wu L."/>
            <person name="Ma J."/>
        </authorList>
    </citation>
    <scope>NUCLEOTIDE SEQUENCE [LARGE SCALE GENOMIC DNA]</scope>
    <source>
        <strain evidence="3">TISTR 1571</strain>
    </source>
</reference>
<keyword evidence="1" id="KW-0472">Membrane</keyword>
<comment type="caution">
    <text evidence="2">The sequence shown here is derived from an EMBL/GenBank/DDBJ whole genome shotgun (WGS) entry which is preliminary data.</text>
</comment>
<feature type="transmembrane region" description="Helical" evidence="1">
    <location>
        <begin position="68"/>
        <end position="85"/>
    </location>
</feature>
<keyword evidence="1" id="KW-0812">Transmembrane</keyword>
<evidence type="ECO:0000256" key="1">
    <source>
        <dbReference type="SAM" id="Phobius"/>
    </source>
</evidence>
<dbReference type="RefSeq" id="WP_054753636.1">
    <property type="nucleotide sequence ID" value="NZ_JBHUMZ010000010.1"/>
</dbReference>
<dbReference type="PANTHER" id="PTHR31446">
    <property type="entry name" value="ACID PHOSPHATASE/VANADIUM-DEPENDENT HALOPEROXIDASE-RELATED PROTEIN"/>
    <property type="match status" value="1"/>
</dbReference>